<evidence type="ECO:0000313" key="2">
    <source>
        <dbReference type="Proteomes" id="UP000077521"/>
    </source>
</evidence>
<proteinExistence type="predicted"/>
<sequence length="391" mass="43373">MSDLSSNIAVYVKELDVKTSRTEEALEPMGAAASYLALVHTSTDREVDATIMRYNRLSTTGPNWQSHLVSLSGDLERYLSEESRRYYQYQRCPSTDLTGVKMFDQLRGPTMTIRSLADFRDNFENFGGSALKNMDWSNVGVAGGSVLACLTTSEFGEAVRNSDIDLFIWGLGVQDMQRKLESIKTTIIANVPHFAYTYVVERSAGAITFIPRVQENGRKIQVVLRAYTTPAAVLSSFDLDPACAFFDGEQVWLSLRAVRAFYTGYTTTVGAISSSFAARIVKYATRGYGVRVRPEEGDPDMEELLLTMQSAMRKKVAAVAEAYTNLPWMKTANFRRVFNTTKSQASNNWTHSFSALASLAALWNLAHATGRIGELMDEVGAASHIYGMYEG</sequence>
<evidence type="ECO:0000313" key="1">
    <source>
        <dbReference type="EMBL" id="KAE8250836.1"/>
    </source>
</evidence>
<gene>
    <name evidence="1" type="ORF">A4X13_0g4337</name>
</gene>
<name>A0A177TBC8_9BASI</name>
<dbReference type="EMBL" id="LWDF02000281">
    <property type="protein sequence ID" value="KAE8250836.1"/>
    <property type="molecule type" value="Genomic_DNA"/>
</dbReference>
<keyword evidence="2" id="KW-1185">Reference proteome</keyword>
<reference evidence="1" key="1">
    <citation type="submission" date="2016-04" db="EMBL/GenBank/DDBJ databases">
        <authorList>
            <person name="Nguyen H.D."/>
            <person name="Samba Siva P."/>
            <person name="Cullis J."/>
            <person name="Levesque C.A."/>
            <person name="Hambleton S."/>
        </authorList>
    </citation>
    <scope>NUCLEOTIDE SEQUENCE</scope>
    <source>
        <strain evidence="1">DAOMC 236416</strain>
    </source>
</reference>
<dbReference type="AlphaFoldDB" id="A0A177TBC8"/>
<protein>
    <submittedName>
        <fullName evidence="1">Uncharacterized protein</fullName>
    </submittedName>
</protein>
<organism evidence="1 2">
    <name type="scientific">Tilletia indica</name>
    <dbReference type="NCBI Taxonomy" id="43049"/>
    <lineage>
        <taxon>Eukaryota</taxon>
        <taxon>Fungi</taxon>
        <taxon>Dikarya</taxon>
        <taxon>Basidiomycota</taxon>
        <taxon>Ustilaginomycotina</taxon>
        <taxon>Exobasidiomycetes</taxon>
        <taxon>Tilletiales</taxon>
        <taxon>Tilletiaceae</taxon>
        <taxon>Tilletia</taxon>
    </lineage>
</organism>
<dbReference type="PANTHER" id="PTHR43558">
    <property type="entry name" value="REDUCTASE, PUTATIVE (AFU_ORTHOLOGUE AFUA_3G10540)-RELATED"/>
    <property type="match status" value="1"/>
</dbReference>
<accession>A0A177TBC8</accession>
<dbReference type="PANTHER" id="PTHR43558:SF6">
    <property type="entry name" value="REDUCTASE, PUTATIVE (AFU_ORTHOLOGUE AFUA_3G10540)-RELATED"/>
    <property type="match status" value="1"/>
</dbReference>
<reference evidence="1" key="2">
    <citation type="journal article" date="2019" name="IMA Fungus">
        <title>Genome sequencing and comparison of five Tilletia species to identify candidate genes for the detection of regulated species infecting wheat.</title>
        <authorList>
            <person name="Nguyen H.D.T."/>
            <person name="Sultana T."/>
            <person name="Kesanakurti P."/>
            <person name="Hambleton S."/>
        </authorList>
    </citation>
    <scope>NUCLEOTIDE SEQUENCE</scope>
    <source>
        <strain evidence="1">DAOMC 236416</strain>
    </source>
</reference>
<comment type="caution">
    <text evidence="1">The sequence shown here is derived from an EMBL/GenBank/DDBJ whole genome shotgun (WGS) entry which is preliminary data.</text>
</comment>
<dbReference type="Proteomes" id="UP000077521">
    <property type="component" value="Unassembled WGS sequence"/>
</dbReference>
<dbReference type="InterPro" id="IPR053354">
    <property type="entry name" value="MGDG_epimerase"/>
</dbReference>